<gene>
    <name evidence="1" type="ORF">DJFAAGMI_02903</name>
</gene>
<name>A0ABS5LUG8_9BURK</name>
<dbReference type="Proteomes" id="UP001647436">
    <property type="component" value="Unassembled WGS sequence"/>
</dbReference>
<dbReference type="EMBL" id="JAANES010000003">
    <property type="protein sequence ID" value="MBS3020146.1"/>
    <property type="molecule type" value="Genomic_DNA"/>
</dbReference>
<keyword evidence="2" id="KW-1185">Reference proteome</keyword>
<evidence type="ECO:0000313" key="2">
    <source>
        <dbReference type="Proteomes" id="UP001647436"/>
    </source>
</evidence>
<protein>
    <submittedName>
        <fullName evidence="1">Uncharacterized protein</fullName>
    </submittedName>
</protein>
<evidence type="ECO:0000313" key="1">
    <source>
        <dbReference type="EMBL" id="MBS3020146.1"/>
    </source>
</evidence>
<sequence length="82" mass="8604">MTQAASGTIRFVGSIVEPTHCKVTEFGAAAPTKPQASCFTREGKLAPATEHMVKVSVSDSPMAASAEAGTIHPSRVVTLEYR</sequence>
<accession>A0ABS5LUG8</accession>
<reference evidence="1 2" key="1">
    <citation type="submission" date="2020-03" db="EMBL/GenBank/DDBJ databases">
        <title>The role of nitrogen metabolism on polyethylene biodegradation.</title>
        <authorList>
            <person name="Peixoto J."/>
            <person name="Vizzotto C.S."/>
            <person name="Ramos A."/>
            <person name="Alves G."/>
            <person name="Steindorff A."/>
            <person name="Kruger R."/>
        </authorList>
    </citation>
    <scope>NUCLEOTIDE SEQUENCE [LARGE SCALE GENOMIC DNA]</scope>
    <source>
        <strain evidence="1 2">PE63</strain>
    </source>
</reference>
<proteinExistence type="predicted"/>
<organism evidence="1 2">
    <name type="scientific">Comamonas brasiliensis</name>
    <dbReference type="NCBI Taxonomy" id="1812482"/>
    <lineage>
        <taxon>Bacteria</taxon>
        <taxon>Pseudomonadati</taxon>
        <taxon>Pseudomonadota</taxon>
        <taxon>Betaproteobacteria</taxon>
        <taxon>Burkholderiales</taxon>
        <taxon>Comamonadaceae</taxon>
        <taxon>Comamonas</taxon>
    </lineage>
</organism>
<comment type="caution">
    <text evidence="1">The sequence shown here is derived from an EMBL/GenBank/DDBJ whole genome shotgun (WGS) entry which is preliminary data.</text>
</comment>